<dbReference type="KEGG" id="mmag:MMAD_28750"/>
<organism evidence="2 3">
    <name type="scientific">Mycolicibacterium madagascariense</name>
    <dbReference type="NCBI Taxonomy" id="212765"/>
    <lineage>
        <taxon>Bacteria</taxon>
        <taxon>Bacillati</taxon>
        <taxon>Actinomycetota</taxon>
        <taxon>Actinomycetes</taxon>
        <taxon>Mycobacteriales</taxon>
        <taxon>Mycobacteriaceae</taxon>
        <taxon>Mycolicibacterium</taxon>
    </lineage>
</organism>
<evidence type="ECO:0000313" key="3">
    <source>
        <dbReference type="Proteomes" id="UP000466517"/>
    </source>
</evidence>
<proteinExistence type="predicted"/>
<dbReference type="AlphaFoldDB" id="A0A7I7XHA4"/>
<sequence length="89" mass="8864">MRSPRLARLTVAAAAALAVTVAPMAMLVSTSASAQASGCYGGVTVLNPYASSCSIPGPVNRVRGSAPDANAIIACRHHPGCLAAYINGP</sequence>
<feature type="signal peptide" evidence="1">
    <location>
        <begin position="1"/>
        <end position="34"/>
    </location>
</feature>
<gene>
    <name evidence="2" type="ORF">MMAD_28750</name>
</gene>
<dbReference type="EMBL" id="AP022610">
    <property type="protein sequence ID" value="BBZ28580.1"/>
    <property type="molecule type" value="Genomic_DNA"/>
</dbReference>
<accession>A0A7I7XHA4</accession>
<dbReference type="RefSeq" id="WP_163738211.1">
    <property type="nucleotide sequence ID" value="NZ_AP022610.1"/>
</dbReference>
<reference evidence="2 3" key="1">
    <citation type="journal article" date="2019" name="Emerg. Microbes Infect.">
        <title>Comprehensive subspecies identification of 175 nontuberculous mycobacteria species based on 7547 genomic profiles.</title>
        <authorList>
            <person name="Matsumoto Y."/>
            <person name="Kinjo T."/>
            <person name="Motooka D."/>
            <person name="Nabeya D."/>
            <person name="Jung N."/>
            <person name="Uechi K."/>
            <person name="Horii T."/>
            <person name="Iida T."/>
            <person name="Fujita J."/>
            <person name="Nakamura S."/>
        </authorList>
    </citation>
    <scope>NUCLEOTIDE SEQUENCE [LARGE SCALE GENOMIC DNA]</scope>
    <source>
        <strain evidence="2 3">JCM 13574</strain>
    </source>
</reference>
<evidence type="ECO:0000313" key="2">
    <source>
        <dbReference type="EMBL" id="BBZ28580.1"/>
    </source>
</evidence>
<dbReference type="Proteomes" id="UP000466517">
    <property type="component" value="Chromosome"/>
</dbReference>
<feature type="chain" id="PRO_5029903721" evidence="1">
    <location>
        <begin position="35"/>
        <end position="89"/>
    </location>
</feature>
<keyword evidence="3" id="KW-1185">Reference proteome</keyword>
<evidence type="ECO:0000256" key="1">
    <source>
        <dbReference type="SAM" id="SignalP"/>
    </source>
</evidence>
<name>A0A7I7XHA4_9MYCO</name>
<keyword evidence="1" id="KW-0732">Signal</keyword>
<protein>
    <submittedName>
        <fullName evidence="2">Uncharacterized protein</fullName>
    </submittedName>
</protein>